<proteinExistence type="predicted"/>
<keyword evidence="1" id="KW-0472">Membrane</keyword>
<keyword evidence="1" id="KW-1133">Transmembrane helix</keyword>
<dbReference type="InterPro" id="IPR001646">
    <property type="entry name" value="5peptide_repeat"/>
</dbReference>
<dbReference type="PANTHER" id="PTHR14136">
    <property type="entry name" value="BTB_POZ DOMAIN-CONTAINING PROTEIN KCTD9"/>
    <property type="match status" value="1"/>
</dbReference>
<dbReference type="Gene3D" id="2.160.20.80">
    <property type="entry name" value="E3 ubiquitin-protein ligase SopA"/>
    <property type="match status" value="1"/>
</dbReference>
<reference evidence="2 3" key="1">
    <citation type="submission" date="2006-12" db="EMBL/GenBank/DDBJ databases">
        <title>Complete sequence of Chlorobium phaeobacteroides DSM 266.</title>
        <authorList>
            <consortium name="US DOE Joint Genome Institute"/>
            <person name="Copeland A."/>
            <person name="Lucas S."/>
            <person name="Lapidus A."/>
            <person name="Barry K."/>
            <person name="Detter J.C."/>
            <person name="Glavina del Rio T."/>
            <person name="Hammon N."/>
            <person name="Israni S."/>
            <person name="Pitluck S."/>
            <person name="Goltsman E."/>
            <person name="Schmutz J."/>
            <person name="Larimer F."/>
            <person name="Land M."/>
            <person name="Hauser L."/>
            <person name="Mikhailova N."/>
            <person name="Li T."/>
            <person name="Overmann J."/>
            <person name="Bryant D.A."/>
            <person name="Richardson P."/>
        </authorList>
    </citation>
    <scope>NUCLEOTIDE SEQUENCE [LARGE SCALE GENOMIC DNA]</scope>
    <source>
        <strain evidence="2 3">DSM 266</strain>
    </source>
</reference>
<sequence>MANPEHLATLHKGVETWNRWRQEERVLRPDLSGADLWGANLRGVNFSGSVLRGAILTDADLGSADLRGADLSEANLGGTDLSKSTIDTATRYETVIGCDVGVNGFYSQATDSAALMRIDPPGNSMQGANVNAVIESLNVARKLHTFSLILAGIALLFIVIKPKSITLPYLAGSFRFDALSYAFLATILSTGMLMLVATFIDSALQGVRYLNDRRSAMTVAHFPWLLSKYEHDPGVSRKSRVMRFLLSYHPVVYLYFFVKWESVFTGDWEAIARHYMELPVILAEVLLPFFFVMLMMLCRNIYRLSEGFQKPILFDTATERDRRSDMERLAEAVEKQSSTIGVLIQLLEEKRGVKER</sequence>
<dbReference type="EMBL" id="CP000492">
    <property type="protein sequence ID" value="ABL64874.1"/>
    <property type="molecule type" value="Genomic_DNA"/>
</dbReference>
<gene>
    <name evidence="2" type="ordered locus">Cpha266_0823</name>
</gene>
<dbReference type="RefSeq" id="WP_011744702.1">
    <property type="nucleotide sequence ID" value="NC_008639.1"/>
</dbReference>
<protein>
    <submittedName>
        <fullName evidence="2">Pentapeptide repeat protein</fullName>
    </submittedName>
</protein>
<feature type="transmembrane region" description="Helical" evidence="1">
    <location>
        <begin position="180"/>
        <end position="204"/>
    </location>
</feature>
<evidence type="ECO:0000256" key="1">
    <source>
        <dbReference type="SAM" id="Phobius"/>
    </source>
</evidence>
<dbReference type="KEGG" id="cph:Cpha266_0823"/>
<evidence type="ECO:0000313" key="3">
    <source>
        <dbReference type="Proteomes" id="UP000008701"/>
    </source>
</evidence>
<dbReference type="OrthoDB" id="67652at2"/>
<feature type="transmembrane region" description="Helical" evidence="1">
    <location>
        <begin position="278"/>
        <end position="298"/>
    </location>
</feature>
<feature type="transmembrane region" description="Helical" evidence="1">
    <location>
        <begin position="143"/>
        <end position="160"/>
    </location>
</feature>
<accession>A1BEP7</accession>
<name>A1BEP7_CHLPD</name>
<keyword evidence="3" id="KW-1185">Reference proteome</keyword>
<dbReference type="AlphaFoldDB" id="A1BEP7"/>
<dbReference type="STRING" id="290317.Cpha266_0823"/>
<dbReference type="PANTHER" id="PTHR14136:SF17">
    <property type="entry name" value="BTB_POZ DOMAIN-CONTAINING PROTEIN KCTD9"/>
    <property type="match status" value="1"/>
</dbReference>
<feature type="transmembrane region" description="Helical" evidence="1">
    <location>
        <begin position="241"/>
        <end position="258"/>
    </location>
</feature>
<dbReference type="eggNOG" id="COG1357">
    <property type="taxonomic scope" value="Bacteria"/>
</dbReference>
<evidence type="ECO:0000313" key="2">
    <source>
        <dbReference type="EMBL" id="ABL64874.1"/>
    </source>
</evidence>
<dbReference type="InterPro" id="IPR051082">
    <property type="entry name" value="Pentapeptide-BTB/POZ_domain"/>
</dbReference>
<dbReference type="Pfam" id="PF00805">
    <property type="entry name" value="Pentapeptide"/>
    <property type="match status" value="1"/>
</dbReference>
<dbReference type="SUPFAM" id="SSF141571">
    <property type="entry name" value="Pentapeptide repeat-like"/>
    <property type="match status" value="1"/>
</dbReference>
<keyword evidence="1" id="KW-0812">Transmembrane</keyword>
<dbReference type="Proteomes" id="UP000008701">
    <property type="component" value="Chromosome"/>
</dbReference>
<dbReference type="HOGENOM" id="CLU_770967_0_0_10"/>
<organism evidence="2 3">
    <name type="scientific">Chlorobium phaeobacteroides (strain DSM 266 / SMG 266 / 2430)</name>
    <dbReference type="NCBI Taxonomy" id="290317"/>
    <lineage>
        <taxon>Bacteria</taxon>
        <taxon>Pseudomonadati</taxon>
        <taxon>Chlorobiota</taxon>
        <taxon>Chlorobiia</taxon>
        <taxon>Chlorobiales</taxon>
        <taxon>Chlorobiaceae</taxon>
        <taxon>Chlorobium/Pelodictyon group</taxon>
        <taxon>Chlorobium</taxon>
    </lineage>
</organism>